<feature type="region of interest" description="Disordered" evidence="1">
    <location>
        <begin position="300"/>
        <end position="358"/>
    </location>
</feature>
<evidence type="ECO:0000256" key="3">
    <source>
        <dbReference type="SAM" id="SignalP"/>
    </source>
</evidence>
<keyword evidence="2" id="KW-0472">Membrane</keyword>
<reference evidence="4" key="1">
    <citation type="journal article" date="2021" name="Nat. Commun.">
        <title>Genetic determinants of endophytism in the Arabidopsis root mycobiome.</title>
        <authorList>
            <person name="Mesny F."/>
            <person name="Miyauchi S."/>
            <person name="Thiergart T."/>
            <person name="Pickel B."/>
            <person name="Atanasova L."/>
            <person name="Karlsson M."/>
            <person name="Huettel B."/>
            <person name="Barry K.W."/>
            <person name="Haridas S."/>
            <person name="Chen C."/>
            <person name="Bauer D."/>
            <person name="Andreopoulos W."/>
            <person name="Pangilinan J."/>
            <person name="LaButti K."/>
            <person name="Riley R."/>
            <person name="Lipzen A."/>
            <person name="Clum A."/>
            <person name="Drula E."/>
            <person name="Henrissat B."/>
            <person name="Kohler A."/>
            <person name="Grigoriev I.V."/>
            <person name="Martin F.M."/>
            <person name="Hacquard S."/>
        </authorList>
    </citation>
    <scope>NUCLEOTIDE SEQUENCE</scope>
    <source>
        <strain evidence="4">MPI-SDFR-AT-0117</strain>
    </source>
</reference>
<accession>A0A9P8VG38</accession>
<feature type="transmembrane region" description="Helical" evidence="2">
    <location>
        <begin position="269"/>
        <end position="292"/>
    </location>
</feature>
<evidence type="ECO:0000256" key="2">
    <source>
        <dbReference type="SAM" id="Phobius"/>
    </source>
</evidence>
<dbReference type="Pfam" id="PF14610">
    <property type="entry name" value="Psg1"/>
    <property type="match status" value="1"/>
</dbReference>
<keyword evidence="2" id="KW-1133">Transmembrane helix</keyword>
<evidence type="ECO:0000313" key="4">
    <source>
        <dbReference type="EMBL" id="KAH6689680.1"/>
    </source>
</evidence>
<name>A0A9P8VG38_9PEZI</name>
<keyword evidence="3" id="KW-0732">Signal</keyword>
<sequence length="358" mass="38329">MLATPMRSLATSLLLVAAPFSSASAIEPRQQQPPGRPWISIDSTGEAHTFTRHVTTSNGAVATADAQPYSLTNTVFTYTTGSTTTTSTGSALPPRATDSSGGRGYFIQCMGGSASNVQPFCQPQNNARFYIDIPYYITWDRSAFGADLDTPVHLEGFHRQAGQPAINDSTTGTPSFTITSNNATPLSRGHLVWTPKDDLLDNMQVSREFTLRLAFNSTTDNKMAYRTGATITLLPKDQEPQFLPVTNEDDNKDDNDNNSGGGGGGGVPAAAIAVPIVIVVLIAAAIAAFFLIRKRRRNQGAAGVPNRGSSAFGNRGSAQYNQKPNQDIELTTSPTSPRGQGGNVFQEEIERQNRERAV</sequence>
<protein>
    <submittedName>
        <fullName evidence="4">Uncharacterized protein</fullName>
    </submittedName>
</protein>
<dbReference type="InterPro" id="IPR028000">
    <property type="entry name" value="Pma1"/>
</dbReference>
<comment type="caution">
    <text evidence="4">The sequence shown here is derived from an EMBL/GenBank/DDBJ whole genome shotgun (WGS) entry which is preliminary data.</text>
</comment>
<evidence type="ECO:0000313" key="5">
    <source>
        <dbReference type="Proteomes" id="UP000770015"/>
    </source>
</evidence>
<feature type="chain" id="PRO_5040308987" evidence="3">
    <location>
        <begin position="26"/>
        <end position="358"/>
    </location>
</feature>
<evidence type="ECO:0000256" key="1">
    <source>
        <dbReference type="SAM" id="MobiDB-lite"/>
    </source>
</evidence>
<dbReference type="AlphaFoldDB" id="A0A9P8VG38"/>
<keyword evidence="5" id="KW-1185">Reference proteome</keyword>
<keyword evidence="2" id="KW-0812">Transmembrane</keyword>
<dbReference type="OrthoDB" id="4084551at2759"/>
<dbReference type="Proteomes" id="UP000770015">
    <property type="component" value="Unassembled WGS sequence"/>
</dbReference>
<feature type="compositionally biased region" description="Basic and acidic residues" evidence="1">
    <location>
        <begin position="348"/>
        <end position="358"/>
    </location>
</feature>
<feature type="compositionally biased region" description="Polar residues" evidence="1">
    <location>
        <begin position="307"/>
        <end position="338"/>
    </location>
</feature>
<gene>
    <name evidence="4" type="ORF">F5X68DRAFT_274778</name>
</gene>
<organism evidence="4 5">
    <name type="scientific">Plectosphaerella plurivora</name>
    <dbReference type="NCBI Taxonomy" id="936078"/>
    <lineage>
        <taxon>Eukaryota</taxon>
        <taxon>Fungi</taxon>
        <taxon>Dikarya</taxon>
        <taxon>Ascomycota</taxon>
        <taxon>Pezizomycotina</taxon>
        <taxon>Sordariomycetes</taxon>
        <taxon>Hypocreomycetidae</taxon>
        <taxon>Glomerellales</taxon>
        <taxon>Plectosphaerellaceae</taxon>
        <taxon>Plectosphaerella</taxon>
    </lineage>
</organism>
<dbReference type="EMBL" id="JAGSXJ010000007">
    <property type="protein sequence ID" value="KAH6689680.1"/>
    <property type="molecule type" value="Genomic_DNA"/>
</dbReference>
<feature type="region of interest" description="Disordered" evidence="1">
    <location>
        <begin position="236"/>
        <end position="263"/>
    </location>
</feature>
<proteinExistence type="predicted"/>
<feature type="signal peptide" evidence="3">
    <location>
        <begin position="1"/>
        <end position="25"/>
    </location>
</feature>